<accession>A0A1F5H4J3</accession>
<evidence type="ECO:0000256" key="7">
    <source>
        <dbReference type="ARBA" id="ARBA00022962"/>
    </source>
</evidence>
<organism evidence="11 12">
    <name type="scientific">Candidatus Curtissbacteria bacterium RIFCSPHIGHO2_12_41_11</name>
    <dbReference type="NCBI Taxonomy" id="1797718"/>
    <lineage>
        <taxon>Bacteria</taxon>
        <taxon>Candidatus Curtissiibacteriota</taxon>
    </lineage>
</organism>
<dbReference type="Gene3D" id="3.40.50.10490">
    <property type="entry name" value="Glucose-6-phosphate isomerase like protein, domain 1"/>
    <property type="match status" value="2"/>
</dbReference>
<evidence type="ECO:0000259" key="9">
    <source>
        <dbReference type="PROSITE" id="PS51278"/>
    </source>
</evidence>
<dbReference type="PROSITE" id="PS51464">
    <property type="entry name" value="SIS"/>
    <property type="match status" value="2"/>
</dbReference>
<dbReference type="Proteomes" id="UP000178393">
    <property type="component" value="Unassembled WGS sequence"/>
</dbReference>
<dbReference type="SUPFAM" id="SSF56235">
    <property type="entry name" value="N-terminal nucleophile aminohydrolases (Ntn hydrolases)"/>
    <property type="match status" value="1"/>
</dbReference>
<dbReference type="InterPro" id="IPR046348">
    <property type="entry name" value="SIS_dom_sf"/>
</dbReference>
<evidence type="ECO:0000256" key="4">
    <source>
        <dbReference type="ARBA" id="ARBA00022576"/>
    </source>
</evidence>
<dbReference type="InterPro" id="IPR035490">
    <property type="entry name" value="GlmS/FrlB_SIS"/>
</dbReference>
<dbReference type="SUPFAM" id="SSF53697">
    <property type="entry name" value="SIS domain"/>
    <property type="match status" value="1"/>
</dbReference>
<dbReference type="AlphaFoldDB" id="A0A1F5H4J3"/>
<dbReference type="InterPro" id="IPR017932">
    <property type="entry name" value="GATase_2_dom"/>
</dbReference>
<keyword evidence="4 11" id="KW-0032">Aminotransferase</keyword>
<dbReference type="NCBIfam" id="NF001484">
    <property type="entry name" value="PRK00331.1"/>
    <property type="match status" value="1"/>
</dbReference>
<proteinExistence type="predicted"/>
<dbReference type="PANTHER" id="PTHR10937:SF0">
    <property type="entry name" value="GLUTAMINE--FRUCTOSE-6-PHOSPHATE TRANSAMINASE (ISOMERIZING)"/>
    <property type="match status" value="1"/>
</dbReference>
<dbReference type="InterPro" id="IPR005855">
    <property type="entry name" value="GFAT"/>
</dbReference>
<evidence type="ECO:0000313" key="11">
    <source>
        <dbReference type="EMBL" id="OGD99021.1"/>
    </source>
</evidence>
<keyword evidence="8" id="KW-0175">Coiled coil</keyword>
<evidence type="ECO:0000256" key="2">
    <source>
        <dbReference type="ARBA" id="ARBA00012916"/>
    </source>
</evidence>
<evidence type="ECO:0000256" key="3">
    <source>
        <dbReference type="ARBA" id="ARBA00016090"/>
    </source>
</evidence>
<evidence type="ECO:0000256" key="1">
    <source>
        <dbReference type="ARBA" id="ARBA00001031"/>
    </source>
</evidence>
<keyword evidence="5 11" id="KW-0808">Transferase</keyword>
<dbReference type="Gene3D" id="3.60.20.10">
    <property type="entry name" value="Glutamine Phosphoribosylpyrophosphate, subunit 1, domain 1"/>
    <property type="match status" value="1"/>
</dbReference>
<protein>
    <recommendedName>
        <fullName evidence="3">Glutamine--fructose-6-phosphate aminotransferase [isomerizing]</fullName>
        <ecNumber evidence="2">2.6.1.16</ecNumber>
    </recommendedName>
</protein>
<dbReference type="CDD" id="cd00714">
    <property type="entry name" value="GFAT"/>
    <property type="match status" value="1"/>
</dbReference>
<dbReference type="GO" id="GO:0004360">
    <property type="term" value="F:glutamine-fructose-6-phosphate transaminase (isomerizing) activity"/>
    <property type="evidence" value="ECO:0007669"/>
    <property type="project" value="UniProtKB-EC"/>
</dbReference>
<comment type="caution">
    <text evidence="11">The sequence shown here is derived from an EMBL/GenBank/DDBJ whole genome shotgun (WGS) entry which is preliminary data.</text>
</comment>
<dbReference type="EMBL" id="MFBH01000036">
    <property type="protein sequence ID" value="OGD99021.1"/>
    <property type="molecule type" value="Genomic_DNA"/>
</dbReference>
<evidence type="ECO:0000259" key="10">
    <source>
        <dbReference type="PROSITE" id="PS51464"/>
    </source>
</evidence>
<feature type="domain" description="SIS" evidence="10">
    <location>
        <begin position="286"/>
        <end position="425"/>
    </location>
</feature>
<dbReference type="GO" id="GO:0006002">
    <property type="term" value="P:fructose 6-phosphate metabolic process"/>
    <property type="evidence" value="ECO:0007669"/>
    <property type="project" value="TreeGrafter"/>
</dbReference>
<reference evidence="11 12" key="1">
    <citation type="journal article" date="2016" name="Nat. Commun.">
        <title>Thousands of microbial genomes shed light on interconnected biogeochemical processes in an aquifer system.</title>
        <authorList>
            <person name="Anantharaman K."/>
            <person name="Brown C.T."/>
            <person name="Hug L.A."/>
            <person name="Sharon I."/>
            <person name="Castelle C.J."/>
            <person name="Probst A.J."/>
            <person name="Thomas B.C."/>
            <person name="Singh A."/>
            <person name="Wilkins M.J."/>
            <person name="Karaoz U."/>
            <person name="Brodie E.L."/>
            <person name="Williams K.H."/>
            <person name="Hubbard S.S."/>
            <person name="Banfield J.F."/>
        </authorList>
    </citation>
    <scope>NUCLEOTIDE SEQUENCE [LARGE SCALE GENOMIC DNA]</scope>
</reference>
<dbReference type="CDD" id="cd05008">
    <property type="entry name" value="SIS_GlmS_GlmD_1"/>
    <property type="match status" value="1"/>
</dbReference>
<evidence type="ECO:0000256" key="8">
    <source>
        <dbReference type="SAM" id="Coils"/>
    </source>
</evidence>
<dbReference type="EC" id="2.6.1.16" evidence="2"/>
<dbReference type="GO" id="GO:0097367">
    <property type="term" value="F:carbohydrate derivative binding"/>
    <property type="evidence" value="ECO:0007669"/>
    <property type="project" value="InterPro"/>
</dbReference>
<dbReference type="Pfam" id="PF13522">
    <property type="entry name" value="GATase_6"/>
    <property type="match status" value="1"/>
</dbReference>
<comment type="catalytic activity">
    <reaction evidence="1">
        <text>D-fructose 6-phosphate + L-glutamine = D-glucosamine 6-phosphate + L-glutamate</text>
        <dbReference type="Rhea" id="RHEA:13237"/>
        <dbReference type="ChEBI" id="CHEBI:29985"/>
        <dbReference type="ChEBI" id="CHEBI:58359"/>
        <dbReference type="ChEBI" id="CHEBI:58725"/>
        <dbReference type="ChEBI" id="CHEBI:61527"/>
        <dbReference type="EC" id="2.6.1.16"/>
    </reaction>
</comment>
<dbReference type="PANTHER" id="PTHR10937">
    <property type="entry name" value="GLUCOSAMINE--FRUCTOSE-6-PHOSPHATE AMINOTRANSFERASE, ISOMERIZING"/>
    <property type="match status" value="1"/>
</dbReference>
<gene>
    <name evidence="11" type="ORF">A2W45_02965</name>
</gene>
<dbReference type="Pfam" id="PF01380">
    <property type="entry name" value="SIS"/>
    <property type="match status" value="2"/>
</dbReference>
<feature type="coiled-coil region" evidence="8">
    <location>
        <begin position="423"/>
        <end position="461"/>
    </location>
</feature>
<keyword evidence="6" id="KW-0677">Repeat</keyword>
<feature type="domain" description="Glutamine amidotransferase type-2" evidence="9">
    <location>
        <begin position="2"/>
        <end position="225"/>
    </location>
</feature>
<dbReference type="InterPro" id="IPR029055">
    <property type="entry name" value="Ntn_hydrolases_N"/>
</dbReference>
<dbReference type="InterPro" id="IPR047084">
    <property type="entry name" value="GFAT_N"/>
</dbReference>
<dbReference type="GO" id="GO:0006047">
    <property type="term" value="P:UDP-N-acetylglucosamine metabolic process"/>
    <property type="evidence" value="ECO:0007669"/>
    <property type="project" value="TreeGrafter"/>
</dbReference>
<evidence type="ECO:0000256" key="6">
    <source>
        <dbReference type="ARBA" id="ARBA00022737"/>
    </source>
</evidence>
<feature type="domain" description="SIS" evidence="10">
    <location>
        <begin position="451"/>
        <end position="587"/>
    </location>
</feature>
<sequence>MCGIFGYIGKRNDAAKVVFEGLKRLEYRGYDSWGIVAKQETRNRKQETGDLIIEKHVGKISDSSLNSKLLTLSSRLAIGHTRWATHGGVTVANAHPHLDCSGKLALVHNGIVENYQKLRKSLGKKGHKFKSETDTEVVVHLVEEYAKRQSLKEAVRSAFQDITGLNAFVFISDKDQIFAVKSATPLVIGIGNGDNFISSDPNALLSYTKKAILLGDSQLAEISADNVRITSLVTRKKIKPKVLNIDWKAEEIELGRFKHFMLKEIYEQPQILRNIAQNYTQQINQLCKIIRQAHGIFLIGAGSAFHACLAGSYLFSKIAKEHVNTIVASEFNYLEDFLTKDSLIIALSQSGETIDIIEPLKRAKEKGSKIVAIVNNQGSTIWQMADYKMLLGAGPEIAVASTKAYIAKLAILLLIVNGLIGKLENSQSLLMEAAAEVERLLNEENSTIEKISRELAKHEHIFTLGRGLSFQSALEAALKMKEVSYIHTEGLAGGELKHGPIALISEGTPCVVFAPLDETYEAIISNAAEIKSRGGLIIGIGPIQESVFERWIKVKDLGVASIIANVIPAQLFGYYLALERKLDPDKPRNLAKSVTVK</sequence>
<dbReference type="InterPro" id="IPR035466">
    <property type="entry name" value="GlmS/AgaS_SIS"/>
</dbReference>
<dbReference type="FunFam" id="3.60.20.10:FF:000006">
    <property type="entry name" value="Glutamine--fructose-6-phosphate aminotransferase [isomerizing]"/>
    <property type="match status" value="1"/>
</dbReference>
<evidence type="ECO:0000256" key="5">
    <source>
        <dbReference type="ARBA" id="ARBA00022679"/>
    </source>
</evidence>
<dbReference type="GO" id="GO:0006487">
    <property type="term" value="P:protein N-linked glycosylation"/>
    <property type="evidence" value="ECO:0007669"/>
    <property type="project" value="TreeGrafter"/>
</dbReference>
<dbReference type="NCBIfam" id="TIGR01135">
    <property type="entry name" value="glmS"/>
    <property type="match status" value="1"/>
</dbReference>
<dbReference type="InterPro" id="IPR001347">
    <property type="entry name" value="SIS_dom"/>
</dbReference>
<keyword evidence="7" id="KW-0315">Glutamine amidotransferase</keyword>
<dbReference type="PROSITE" id="PS51278">
    <property type="entry name" value="GATASE_TYPE_2"/>
    <property type="match status" value="1"/>
</dbReference>
<name>A0A1F5H4J3_9BACT</name>
<evidence type="ECO:0000313" key="12">
    <source>
        <dbReference type="Proteomes" id="UP000178393"/>
    </source>
</evidence>
<dbReference type="CDD" id="cd05009">
    <property type="entry name" value="SIS_GlmS_GlmD_2"/>
    <property type="match status" value="1"/>
</dbReference>